<comment type="subunit">
    <text evidence="3">Homotetramer.</text>
</comment>
<comment type="function">
    <text evidence="3">Catalyzes carboxymethyl transfer from carboxy-S-adenosyl-L-methionine (Cx-SAM) to 5-hydroxyuridine (ho5U) to form 5-carboxymethoxyuridine (cmo5U) at position 34 in tRNAs.</text>
</comment>
<feature type="binding site" evidence="3">
    <location>
        <begin position="206"/>
        <end position="207"/>
    </location>
    <ligand>
        <name>carboxy-S-adenosyl-L-methionine</name>
        <dbReference type="ChEBI" id="CHEBI:134278"/>
    </ligand>
</feature>
<comment type="caution">
    <text evidence="4">The sequence shown here is derived from an EMBL/GenBank/DDBJ whole genome shotgun (WGS) entry which is preliminary data.</text>
</comment>
<evidence type="ECO:0000256" key="2">
    <source>
        <dbReference type="ARBA" id="ARBA00022694"/>
    </source>
</evidence>
<dbReference type="Gene3D" id="3.40.50.150">
    <property type="entry name" value="Vaccinia Virus protein VP39"/>
    <property type="match status" value="1"/>
</dbReference>
<feature type="binding site" evidence="3">
    <location>
        <position position="112"/>
    </location>
    <ligand>
        <name>carboxy-S-adenosyl-L-methionine</name>
        <dbReference type="ChEBI" id="CHEBI:134278"/>
    </ligand>
</feature>
<dbReference type="EMBL" id="JBBKTX010000001">
    <property type="protein sequence ID" value="MFK4751033.1"/>
    <property type="molecule type" value="Genomic_DNA"/>
</dbReference>
<feature type="binding site" evidence="3">
    <location>
        <position position="222"/>
    </location>
    <ligand>
        <name>carboxy-S-adenosyl-L-methionine</name>
        <dbReference type="ChEBI" id="CHEBI:134278"/>
    </ligand>
</feature>
<feature type="binding site" evidence="3">
    <location>
        <position position="126"/>
    </location>
    <ligand>
        <name>carboxy-S-adenosyl-L-methionine</name>
        <dbReference type="ChEBI" id="CHEBI:134278"/>
    </ligand>
</feature>
<dbReference type="PANTHER" id="PTHR43464">
    <property type="entry name" value="METHYLTRANSFERASE"/>
    <property type="match status" value="1"/>
</dbReference>
<proteinExistence type="inferred from homology"/>
<accession>A0ABW8NDK3</accession>
<dbReference type="PANTHER" id="PTHR43464:SF95">
    <property type="entry name" value="TRNA U34 CARBOXYMETHYLTRANSFERASE"/>
    <property type="match status" value="1"/>
</dbReference>
<organism evidence="4 5">
    <name type="scientific">Oceanobacter antarcticus</name>
    <dbReference type="NCBI Taxonomy" id="3133425"/>
    <lineage>
        <taxon>Bacteria</taxon>
        <taxon>Pseudomonadati</taxon>
        <taxon>Pseudomonadota</taxon>
        <taxon>Gammaproteobacteria</taxon>
        <taxon>Oceanospirillales</taxon>
        <taxon>Oceanospirillaceae</taxon>
        <taxon>Oceanobacter</taxon>
    </lineage>
</organism>
<dbReference type="RefSeq" id="WP_369857247.1">
    <property type="nucleotide sequence ID" value="NZ_JBBKTX010000001.1"/>
</dbReference>
<dbReference type="SUPFAM" id="SSF53335">
    <property type="entry name" value="S-adenosyl-L-methionine-dependent methyltransferases"/>
    <property type="match status" value="1"/>
</dbReference>
<dbReference type="NCBIfam" id="NF011650">
    <property type="entry name" value="PRK15068.1"/>
    <property type="match status" value="1"/>
</dbReference>
<comment type="similarity">
    <text evidence="3">Belongs to the class I-like SAM-binding methyltransferase superfamily. CmoB family.</text>
</comment>
<sequence>MPVDVTPLFADLDAADAATLLPWFHDVLTAMRGEGSRMARWAEVLPEQLEDLLVTREHGDQQRWVDALRLLPRLAAVTCDLGTFDLAIKGHTSPAQAQAVEQGLRGLMPWRKGPFQLFDSYIDTEWRSDWKWQRLAPHLSDLTGRTVLDVGCGSGYHLWRMLGAGAFRVIGVDPSRLFLMQFQAIKGYVTAAQGIAPQADLLPFKMEDVPANLKAFDSVFSMGVLYHRKSPIEHLEELRGALKPGGELVLETLVIDADPGEVVMPEDRYAMMRNVWFIPSVETLLLWCRRTGFRNARVVDLNQTSLAEQHSTDWMRYNSLVDFLDPDDLSKTVEGYPAPLRAVIIAEA</sequence>
<dbReference type="NCBIfam" id="TIGR00452">
    <property type="entry name" value="tRNA 5-methoxyuridine(34)/uridine 5-oxyacetic acid(34) synthase CmoB"/>
    <property type="match status" value="1"/>
</dbReference>
<dbReference type="Pfam" id="PF08003">
    <property type="entry name" value="Methyltransf_9"/>
    <property type="match status" value="1"/>
</dbReference>
<dbReference type="HAMAP" id="MF_01590">
    <property type="entry name" value="tRNA_carboxymethyltr_CmoB"/>
    <property type="match status" value="1"/>
</dbReference>
<dbReference type="InterPro" id="IPR029063">
    <property type="entry name" value="SAM-dependent_MTases_sf"/>
</dbReference>
<dbReference type="EC" id="2.5.1.-" evidence="3"/>
<evidence type="ECO:0000256" key="3">
    <source>
        <dbReference type="HAMAP-Rule" id="MF_01590"/>
    </source>
</evidence>
<dbReference type="Proteomes" id="UP001620597">
    <property type="component" value="Unassembled WGS sequence"/>
</dbReference>
<evidence type="ECO:0000313" key="4">
    <source>
        <dbReference type="EMBL" id="MFK4751033.1"/>
    </source>
</evidence>
<dbReference type="InterPro" id="IPR027555">
    <property type="entry name" value="Mo5U34_MeTrfas-like"/>
</dbReference>
<feature type="binding site" evidence="3">
    <location>
        <position position="341"/>
    </location>
    <ligand>
        <name>carboxy-S-adenosyl-L-methionine</name>
        <dbReference type="ChEBI" id="CHEBI:134278"/>
    </ligand>
</feature>
<reference evidence="4 5" key="1">
    <citation type="submission" date="2024-03" db="EMBL/GenBank/DDBJ databases">
        <title>High-quality draft genome sequence of Oceanobacter sp. wDCs-4.</title>
        <authorList>
            <person name="Dong C."/>
        </authorList>
    </citation>
    <scope>NUCLEOTIDE SEQUENCE [LARGE SCALE GENOMIC DNA]</scope>
    <source>
        <strain evidence="5">wDCs-4</strain>
    </source>
</reference>
<feature type="binding site" evidence="3">
    <location>
        <position position="226"/>
    </location>
    <ligand>
        <name>carboxy-S-adenosyl-L-methionine</name>
        <dbReference type="ChEBI" id="CHEBI:134278"/>
    </ligand>
</feature>
<dbReference type="CDD" id="cd02440">
    <property type="entry name" value="AdoMet_MTases"/>
    <property type="match status" value="1"/>
</dbReference>
<feature type="binding site" evidence="3">
    <location>
        <begin position="173"/>
        <end position="175"/>
    </location>
    <ligand>
        <name>carboxy-S-adenosyl-L-methionine</name>
        <dbReference type="ChEBI" id="CHEBI:134278"/>
    </ligand>
</feature>
<evidence type="ECO:0000256" key="1">
    <source>
        <dbReference type="ARBA" id="ARBA00022679"/>
    </source>
</evidence>
<dbReference type="InterPro" id="IPR010017">
    <property type="entry name" value="CmoB"/>
</dbReference>
<gene>
    <name evidence="3 4" type="primary">cmoB</name>
    <name evidence="4" type="ORF">WG929_01300</name>
</gene>
<comment type="catalytic activity">
    <reaction evidence="3">
        <text>carboxy-S-adenosyl-L-methionine + 5-hydroxyuridine(34) in tRNA = 5-carboxymethoxyuridine(34) in tRNA + S-adenosyl-L-homocysteine + H(+)</text>
        <dbReference type="Rhea" id="RHEA:52848"/>
        <dbReference type="Rhea" id="RHEA-COMP:13381"/>
        <dbReference type="Rhea" id="RHEA-COMP:13383"/>
        <dbReference type="ChEBI" id="CHEBI:15378"/>
        <dbReference type="ChEBI" id="CHEBI:57856"/>
        <dbReference type="ChEBI" id="CHEBI:134278"/>
        <dbReference type="ChEBI" id="CHEBI:136877"/>
        <dbReference type="ChEBI" id="CHEBI:136879"/>
    </reaction>
</comment>
<protein>
    <recommendedName>
        <fullName evidence="3">tRNA U34 carboxymethyltransferase</fullName>
        <ecNumber evidence="3">2.5.1.-</ecNumber>
    </recommendedName>
</protein>
<evidence type="ECO:0000313" key="5">
    <source>
        <dbReference type="Proteomes" id="UP001620597"/>
    </source>
</evidence>
<keyword evidence="1 3" id="KW-0808">Transferase</keyword>
<keyword evidence="5" id="KW-1185">Reference proteome</keyword>
<feature type="binding site" evidence="3">
    <location>
        <position position="131"/>
    </location>
    <ligand>
        <name>carboxy-S-adenosyl-L-methionine</name>
        <dbReference type="ChEBI" id="CHEBI:134278"/>
    </ligand>
</feature>
<keyword evidence="2 3" id="KW-0819">tRNA processing</keyword>
<feature type="binding site" evidence="3">
    <location>
        <position position="151"/>
    </location>
    <ligand>
        <name>carboxy-S-adenosyl-L-methionine</name>
        <dbReference type="ChEBI" id="CHEBI:134278"/>
    </ligand>
</feature>
<name>A0ABW8NDK3_9GAMM</name>